<comment type="caution">
    <text evidence="9">The sequence shown here is derived from an EMBL/GenBank/DDBJ whole genome shotgun (WGS) entry which is preliminary data.</text>
</comment>
<keyword evidence="7" id="KW-1133">Transmembrane helix</keyword>
<evidence type="ECO:0000256" key="7">
    <source>
        <dbReference type="SAM" id="Phobius"/>
    </source>
</evidence>
<keyword evidence="7" id="KW-0812">Transmembrane</keyword>
<dbReference type="AlphaFoldDB" id="A0A202BCJ4"/>
<dbReference type="Proteomes" id="UP000196342">
    <property type="component" value="Unassembled WGS sequence"/>
</dbReference>
<feature type="transmembrane region" description="Helical" evidence="7">
    <location>
        <begin position="252"/>
        <end position="273"/>
    </location>
</feature>
<name>A0A202BCJ4_CHRVL</name>
<evidence type="ECO:0000256" key="3">
    <source>
        <dbReference type="ARBA" id="ARBA00022553"/>
    </source>
</evidence>
<evidence type="ECO:0000256" key="6">
    <source>
        <dbReference type="ARBA" id="ARBA00023012"/>
    </source>
</evidence>
<dbReference type="Pfam" id="PF11884">
    <property type="entry name" value="DUF3404"/>
    <property type="match status" value="1"/>
</dbReference>
<dbReference type="PROSITE" id="PS50109">
    <property type="entry name" value="HIS_KIN"/>
    <property type="match status" value="1"/>
</dbReference>
<dbReference type="Gene3D" id="3.30.565.10">
    <property type="entry name" value="Histidine kinase-like ATPase, C-terminal domain"/>
    <property type="match status" value="1"/>
</dbReference>
<dbReference type="InterPro" id="IPR021821">
    <property type="entry name" value="VxrA_SD"/>
</dbReference>
<dbReference type="EC" id="2.7.13.3" evidence="2"/>
<dbReference type="SMART" id="SM00387">
    <property type="entry name" value="HATPase_c"/>
    <property type="match status" value="1"/>
</dbReference>
<evidence type="ECO:0000256" key="2">
    <source>
        <dbReference type="ARBA" id="ARBA00012438"/>
    </source>
</evidence>
<evidence type="ECO:0000256" key="5">
    <source>
        <dbReference type="ARBA" id="ARBA00022777"/>
    </source>
</evidence>
<organism evidence="9 10">
    <name type="scientific">Chromobacterium violaceum</name>
    <dbReference type="NCBI Taxonomy" id="536"/>
    <lineage>
        <taxon>Bacteria</taxon>
        <taxon>Pseudomonadati</taxon>
        <taxon>Pseudomonadota</taxon>
        <taxon>Betaproteobacteria</taxon>
        <taxon>Neisseriales</taxon>
        <taxon>Chromobacteriaceae</taxon>
        <taxon>Chromobacterium</taxon>
    </lineage>
</organism>
<dbReference type="Pfam" id="PF02518">
    <property type="entry name" value="HATPase_c"/>
    <property type="match status" value="1"/>
</dbReference>
<feature type="domain" description="Histidine kinase" evidence="8">
    <location>
        <begin position="288"/>
        <end position="480"/>
    </location>
</feature>
<dbReference type="InterPro" id="IPR005467">
    <property type="entry name" value="His_kinase_dom"/>
</dbReference>
<evidence type="ECO:0000256" key="4">
    <source>
        <dbReference type="ARBA" id="ARBA00022679"/>
    </source>
</evidence>
<dbReference type="PANTHER" id="PTHR44936:SF9">
    <property type="entry name" value="SENSOR PROTEIN CREC"/>
    <property type="match status" value="1"/>
</dbReference>
<dbReference type="PANTHER" id="PTHR44936">
    <property type="entry name" value="SENSOR PROTEIN CREC"/>
    <property type="match status" value="1"/>
</dbReference>
<sequence>MNGRTPAAYHGSRALRSWARRPYNPAMPRLLALFLIALSLHARADVAALQAALRAARPQAETAVAALQQLDAALLRPDSLYPALGQLPLVQLQVLYRHRGQCRAPWPALPADVLRFERALCDGEALPPVWFAAHPIHPLGGSYAWHYLQRHPDSAAALQPYLHVRERPDAFAGIGKLGDDNLAALLSGERWLLDGGALWWRDGMSWRRYGAEQWRPLAEAAGLALSRLADGDACPQPLGRICARPLPPSPRWWRALAGVSLLAAAGMLAYGWLQRRRLERERRFVLQMLTHELRTPIAGLGNVVEDFRAGFDQLPAGAQQGFGRLADGVLRLRQLADASRHYLVADSRLEAPQPLPLAAWLDSVAERHGAAYCLDQDRKLNLPVYWLGLCLDNLLRNARQHGRPPVRILASWKNGRLRLAVSDGGALPRYRLSLLRRELGASAGMGLGLAIVRRVMARLGGRLTLEGPPTTFALELPCDDIAD</sequence>
<dbReference type="GO" id="GO:0000155">
    <property type="term" value="F:phosphorelay sensor kinase activity"/>
    <property type="evidence" value="ECO:0007669"/>
    <property type="project" value="InterPro"/>
</dbReference>
<keyword evidence="4" id="KW-0808">Transferase</keyword>
<evidence type="ECO:0000313" key="9">
    <source>
        <dbReference type="EMBL" id="OVE49274.1"/>
    </source>
</evidence>
<keyword evidence="3" id="KW-0597">Phosphoprotein</keyword>
<keyword evidence="10" id="KW-1185">Reference proteome</keyword>
<accession>A0A202BCJ4</accession>
<dbReference type="SUPFAM" id="SSF47384">
    <property type="entry name" value="Homodimeric domain of signal transducing histidine kinase"/>
    <property type="match status" value="1"/>
</dbReference>
<protein>
    <recommendedName>
        <fullName evidence="2">histidine kinase</fullName>
        <ecNumber evidence="2">2.7.13.3</ecNumber>
    </recommendedName>
</protein>
<comment type="catalytic activity">
    <reaction evidence="1">
        <text>ATP + protein L-histidine = ADP + protein N-phospho-L-histidine.</text>
        <dbReference type="EC" id="2.7.13.3"/>
    </reaction>
</comment>
<dbReference type="EMBL" id="NHOO01000004">
    <property type="protein sequence ID" value="OVE49274.1"/>
    <property type="molecule type" value="Genomic_DNA"/>
</dbReference>
<dbReference type="InterPro" id="IPR036890">
    <property type="entry name" value="HATPase_C_sf"/>
</dbReference>
<keyword evidence="6" id="KW-0902">Two-component regulatory system</keyword>
<evidence type="ECO:0000313" key="10">
    <source>
        <dbReference type="Proteomes" id="UP000196342"/>
    </source>
</evidence>
<reference evidence="9 10" key="1">
    <citation type="submission" date="2017-05" db="EMBL/GenBank/DDBJ databases">
        <title>Chromobacterium violaceum GHPS1 isolated from Hydrocarbon polluted soil in French Guiana display an awesome secondary metabolite arsenal and a battery of drug and heavy-metal-resistance and detoxification of xenobiotics proteins.</title>
        <authorList>
            <person name="Belbahri L."/>
        </authorList>
    </citation>
    <scope>NUCLEOTIDE SEQUENCE [LARGE SCALE GENOMIC DNA]</scope>
    <source>
        <strain evidence="9 10">GHPS1</strain>
    </source>
</reference>
<dbReference type="InterPro" id="IPR003594">
    <property type="entry name" value="HATPase_dom"/>
</dbReference>
<dbReference type="InterPro" id="IPR036097">
    <property type="entry name" value="HisK_dim/P_sf"/>
</dbReference>
<gene>
    <name evidence="9" type="ORF">CBW21_05080</name>
</gene>
<keyword evidence="5" id="KW-0418">Kinase</keyword>
<dbReference type="SUPFAM" id="SSF55874">
    <property type="entry name" value="ATPase domain of HSP90 chaperone/DNA topoisomerase II/histidine kinase"/>
    <property type="match status" value="1"/>
</dbReference>
<dbReference type="InterPro" id="IPR050980">
    <property type="entry name" value="2C_sensor_his_kinase"/>
</dbReference>
<evidence type="ECO:0000259" key="8">
    <source>
        <dbReference type="PROSITE" id="PS50109"/>
    </source>
</evidence>
<evidence type="ECO:0000256" key="1">
    <source>
        <dbReference type="ARBA" id="ARBA00000085"/>
    </source>
</evidence>
<keyword evidence="7" id="KW-0472">Membrane</keyword>
<proteinExistence type="predicted"/>